<dbReference type="Proteomes" id="UP000623129">
    <property type="component" value="Unassembled WGS sequence"/>
</dbReference>
<evidence type="ECO:0000313" key="2">
    <source>
        <dbReference type="EMBL" id="KAF3326381.1"/>
    </source>
</evidence>
<feature type="region of interest" description="Disordered" evidence="1">
    <location>
        <begin position="302"/>
        <end position="322"/>
    </location>
</feature>
<gene>
    <name evidence="2" type="ORF">FCM35_KLT08011</name>
</gene>
<sequence>MASVTIASPCVNTSSINPRDDSFSSYLTLVRESFATELSPTGRTRSSFQINSNRRRSDDDEIDIFDAEKYFNGAMEYNTNILPEKELNLPYKKDKKASAKSRSRKTASTCSEASGNSRIGLLRQHSKAAKADGKKLLRVFLCTCSGKKATDTEVDVVSARESFGERNMMDEIRLASEMRMKRLELGFNEGLFDGPENLKGIEGKEVFGRELREGEKKVSLGTRESLNPSSEILATSLNNRCNGDNYDDDISSESSSDLFEINSTSINSQSFFEPYMADSAVYEPSEASIDWSVVTASAANFSVASRSDESRKQSTKGSRNRKGLLMGCVSHKAVNVTTDSHRYKLTKRDNKVETPDMPVQIGHEGFVAPAMRYQLEGLKKTESRSTPHQHAMPPTRPISRIQARQPIYIRS</sequence>
<dbReference type="EMBL" id="SWLB01000018">
    <property type="protein sequence ID" value="KAF3326381.1"/>
    <property type="molecule type" value="Genomic_DNA"/>
</dbReference>
<dbReference type="GO" id="GO:0009638">
    <property type="term" value="P:phototropism"/>
    <property type="evidence" value="ECO:0007669"/>
    <property type="project" value="InterPro"/>
</dbReference>
<reference evidence="2" key="1">
    <citation type="submission" date="2020-01" db="EMBL/GenBank/DDBJ databases">
        <title>Genome sequence of Kobresia littledalei, the first chromosome-level genome in the family Cyperaceae.</title>
        <authorList>
            <person name="Qu G."/>
        </authorList>
    </citation>
    <scope>NUCLEOTIDE SEQUENCE</scope>
    <source>
        <strain evidence="2">C.B.Clarke</strain>
        <tissue evidence="2">Leaf</tissue>
    </source>
</reference>
<keyword evidence="2" id="KW-0418">Kinase</keyword>
<feature type="region of interest" description="Disordered" evidence="1">
    <location>
        <begin position="380"/>
        <end position="411"/>
    </location>
</feature>
<dbReference type="GO" id="GO:0016301">
    <property type="term" value="F:kinase activity"/>
    <property type="evidence" value="ECO:0007669"/>
    <property type="project" value="UniProtKB-KW"/>
</dbReference>
<dbReference type="InterPro" id="IPR039615">
    <property type="entry name" value="PKS"/>
</dbReference>
<keyword evidence="3" id="KW-1185">Reference proteome</keyword>
<evidence type="ECO:0000256" key="1">
    <source>
        <dbReference type="SAM" id="MobiDB-lite"/>
    </source>
</evidence>
<keyword evidence="2" id="KW-0808">Transferase</keyword>
<organism evidence="2 3">
    <name type="scientific">Carex littledalei</name>
    <dbReference type="NCBI Taxonomy" id="544730"/>
    <lineage>
        <taxon>Eukaryota</taxon>
        <taxon>Viridiplantae</taxon>
        <taxon>Streptophyta</taxon>
        <taxon>Embryophyta</taxon>
        <taxon>Tracheophyta</taxon>
        <taxon>Spermatophyta</taxon>
        <taxon>Magnoliopsida</taxon>
        <taxon>Liliopsida</taxon>
        <taxon>Poales</taxon>
        <taxon>Cyperaceae</taxon>
        <taxon>Cyperoideae</taxon>
        <taxon>Cariceae</taxon>
        <taxon>Carex</taxon>
        <taxon>Carex subgen. Euthyceras</taxon>
    </lineage>
</organism>
<proteinExistence type="predicted"/>
<dbReference type="OrthoDB" id="760005at2759"/>
<name>A0A833V686_9POAL</name>
<evidence type="ECO:0000313" key="3">
    <source>
        <dbReference type="Proteomes" id="UP000623129"/>
    </source>
</evidence>
<protein>
    <submittedName>
        <fullName evidence="2">Protein PHYTOCHROME KINASE SUBSTRATE 4</fullName>
    </submittedName>
</protein>
<dbReference type="PANTHER" id="PTHR33781">
    <property type="entry name" value="PROTEIN PHYTOCHROME KINASE SUBSTRATE 1-RELATED"/>
    <property type="match status" value="1"/>
</dbReference>
<comment type="caution">
    <text evidence="2">The sequence shown here is derived from an EMBL/GenBank/DDBJ whole genome shotgun (WGS) entry which is preliminary data.</text>
</comment>
<accession>A0A833V686</accession>
<dbReference type="PANTHER" id="PTHR33781:SF4">
    <property type="entry name" value="PROTEIN PHYTOCHROME KINASE SUBSTRATE 1"/>
    <property type="match status" value="1"/>
</dbReference>
<feature type="compositionally biased region" description="Basic residues" evidence="1">
    <location>
        <begin position="93"/>
        <end position="105"/>
    </location>
</feature>
<feature type="region of interest" description="Disordered" evidence="1">
    <location>
        <begin position="93"/>
        <end position="114"/>
    </location>
</feature>
<dbReference type="AlphaFoldDB" id="A0A833V686"/>